<organism evidence="8 9">
    <name type="scientific">Bradyrhizobium yuanmingense</name>
    <dbReference type="NCBI Taxonomy" id="108015"/>
    <lineage>
        <taxon>Bacteria</taxon>
        <taxon>Pseudomonadati</taxon>
        <taxon>Pseudomonadota</taxon>
        <taxon>Alphaproteobacteria</taxon>
        <taxon>Hyphomicrobiales</taxon>
        <taxon>Nitrobacteraceae</taxon>
        <taxon>Bradyrhizobium</taxon>
    </lineage>
</organism>
<dbReference type="PROSITE" id="PS00137">
    <property type="entry name" value="SUBTILASE_HIS"/>
    <property type="match status" value="1"/>
</dbReference>
<dbReference type="Proteomes" id="UP000183174">
    <property type="component" value="Unassembled WGS sequence"/>
</dbReference>
<dbReference type="SUPFAM" id="SSF52743">
    <property type="entry name" value="Subtilisin-like"/>
    <property type="match status" value="1"/>
</dbReference>
<dbReference type="PANTHER" id="PTHR43806">
    <property type="entry name" value="PEPTIDASE S8"/>
    <property type="match status" value="1"/>
</dbReference>
<dbReference type="InterPro" id="IPR000209">
    <property type="entry name" value="Peptidase_S8/S53_dom"/>
</dbReference>
<dbReference type="InterPro" id="IPR022398">
    <property type="entry name" value="Peptidase_S8_His-AS"/>
</dbReference>
<dbReference type="InterPro" id="IPR036852">
    <property type="entry name" value="Peptidase_S8/S53_dom_sf"/>
</dbReference>
<comment type="similarity">
    <text evidence="1 5">Belongs to the peptidase S8 family.</text>
</comment>
<keyword evidence="3 5" id="KW-0378">Hydrolase</keyword>
<sequence length="673" mass="74081">MADDKGRKRRAKPQSGTPKSRGPTWPVSADGRPKQFSVPPEVVEHILLGPRDDRRVLQDSPLLGDVWAAYALDPGIAQDVLITPHKNATAVSVARTIAGALKVPVESAPPGRPPTKAKVAYLQGLVGARLYFDQVLRILVPRTQWWREPKVAERIEGVDAGDNQGTIKKLLQQGPKRSNALRERTLDNATSLQRYIALAGLIYWICKLERPVGWDEPLEPLTFEQALERYRDYADEILSGMFALYEVVKADENARQQNDGVDTRSEPAEERPTCIFQVSLNRSAVPALDRSVPAVKADAARSLFNVQCKNIVWAVLDSGIQNNHDAFMTSGEKPTSRVRKIFDFTNIREIVSSETGDVDAQTREKLIRTSGLAEAEVDVNLEKIAEDFEKERPINWATVERLITVKRPDPNDKSEKLPSSHGTHVAGIIGADQKDGKYAGGMCPDIGLYDFRVLGASLEETEFAVIAAMQYIRYVNERHNYIMIHGANLSLSIPHNVRNFACGRTPICNECERLVESGVVVVAAAGNRGFQKFETKDGPFENYAAFSITDPGNAEGVITVGSTHGNWPHTYGISFFSSRGPTGDGRAKPDLVAPGERILSTVPNDDWAPESGTSMAAPMVSGAAAMLLARYEELIGQPRRVKRILCESATDLGRERSFQGHGMLDVLRALQSI</sequence>
<evidence type="ECO:0000313" key="9">
    <source>
        <dbReference type="Proteomes" id="UP000183174"/>
    </source>
</evidence>
<accession>A0A1C3TW70</accession>
<dbReference type="GO" id="GO:0006508">
    <property type="term" value="P:proteolysis"/>
    <property type="evidence" value="ECO:0007669"/>
    <property type="project" value="UniProtKB-KW"/>
</dbReference>
<evidence type="ECO:0000256" key="2">
    <source>
        <dbReference type="ARBA" id="ARBA00022670"/>
    </source>
</evidence>
<evidence type="ECO:0000256" key="6">
    <source>
        <dbReference type="SAM" id="MobiDB-lite"/>
    </source>
</evidence>
<keyword evidence="4 5" id="KW-0720">Serine protease</keyword>
<dbReference type="PRINTS" id="PR00723">
    <property type="entry name" value="SUBTILISIN"/>
</dbReference>
<keyword evidence="2 5" id="KW-0645">Protease</keyword>
<dbReference type="PANTHER" id="PTHR43806:SF11">
    <property type="entry name" value="CEREVISIN-RELATED"/>
    <property type="match status" value="1"/>
</dbReference>
<dbReference type="InterPro" id="IPR023828">
    <property type="entry name" value="Peptidase_S8_Ser-AS"/>
</dbReference>
<name>A0A1C3TW70_9BRAD</name>
<dbReference type="EMBL" id="FMAE01000001">
    <property type="protein sequence ID" value="SCB07471.1"/>
    <property type="molecule type" value="Genomic_DNA"/>
</dbReference>
<dbReference type="AlphaFoldDB" id="A0A1C3TW70"/>
<dbReference type="PROSITE" id="PS00138">
    <property type="entry name" value="SUBTILASE_SER"/>
    <property type="match status" value="1"/>
</dbReference>
<dbReference type="OrthoDB" id="9816306at2"/>
<protein>
    <submittedName>
        <fullName evidence="8">Subtilase family protein</fullName>
    </submittedName>
</protein>
<feature type="active site" description="Charge relay system" evidence="5">
    <location>
        <position position="317"/>
    </location>
</feature>
<dbReference type="InterPro" id="IPR050131">
    <property type="entry name" value="Peptidase_S8_subtilisin-like"/>
</dbReference>
<dbReference type="PROSITE" id="PS51892">
    <property type="entry name" value="SUBTILASE"/>
    <property type="match status" value="1"/>
</dbReference>
<feature type="active site" description="Charge relay system" evidence="5">
    <location>
        <position position="614"/>
    </location>
</feature>
<proteinExistence type="inferred from homology"/>
<dbReference type="CDD" id="cd07487">
    <property type="entry name" value="Peptidases_S8_1"/>
    <property type="match status" value="1"/>
</dbReference>
<evidence type="ECO:0000256" key="4">
    <source>
        <dbReference type="ARBA" id="ARBA00022825"/>
    </source>
</evidence>
<gene>
    <name evidence="8" type="ORF">GA0061099_1001111</name>
</gene>
<dbReference type="GO" id="GO:0004252">
    <property type="term" value="F:serine-type endopeptidase activity"/>
    <property type="evidence" value="ECO:0007669"/>
    <property type="project" value="UniProtKB-UniRule"/>
</dbReference>
<reference evidence="8 9" key="1">
    <citation type="submission" date="2016-08" db="EMBL/GenBank/DDBJ databases">
        <authorList>
            <person name="Seilhamer J.J."/>
        </authorList>
    </citation>
    <scope>NUCLEOTIDE SEQUENCE [LARGE SCALE GENOMIC DNA]</scope>
    <source>
        <strain evidence="8 9">CCBAU 10071</strain>
    </source>
</reference>
<evidence type="ECO:0000256" key="5">
    <source>
        <dbReference type="PROSITE-ProRule" id="PRU01240"/>
    </source>
</evidence>
<feature type="active site" description="Charge relay system" evidence="5">
    <location>
        <position position="421"/>
    </location>
</feature>
<dbReference type="InterPro" id="IPR015500">
    <property type="entry name" value="Peptidase_S8_subtilisin-rel"/>
</dbReference>
<evidence type="ECO:0000259" key="7">
    <source>
        <dbReference type="Pfam" id="PF00082"/>
    </source>
</evidence>
<dbReference type="Pfam" id="PF00082">
    <property type="entry name" value="Peptidase_S8"/>
    <property type="match status" value="1"/>
</dbReference>
<feature type="domain" description="Peptidase S8/S53" evidence="7">
    <location>
        <begin position="309"/>
        <end position="661"/>
    </location>
</feature>
<dbReference type="RefSeq" id="WP_081492903.1">
    <property type="nucleotide sequence ID" value="NZ_FMAE01000001.1"/>
</dbReference>
<feature type="region of interest" description="Disordered" evidence="6">
    <location>
        <begin position="1"/>
        <end position="35"/>
    </location>
</feature>
<evidence type="ECO:0000256" key="3">
    <source>
        <dbReference type="ARBA" id="ARBA00022801"/>
    </source>
</evidence>
<evidence type="ECO:0000313" key="8">
    <source>
        <dbReference type="EMBL" id="SCB07471.1"/>
    </source>
</evidence>
<evidence type="ECO:0000256" key="1">
    <source>
        <dbReference type="ARBA" id="ARBA00011073"/>
    </source>
</evidence>
<dbReference type="Gene3D" id="3.40.50.200">
    <property type="entry name" value="Peptidase S8/S53 domain"/>
    <property type="match status" value="1"/>
</dbReference>